<proteinExistence type="predicted"/>
<keyword evidence="1" id="KW-0812">Transmembrane</keyword>
<dbReference type="Proteomes" id="UP000473681">
    <property type="component" value="Unassembled WGS sequence"/>
</dbReference>
<dbReference type="AlphaFoldDB" id="A0A846JQ47"/>
<evidence type="ECO:0000313" key="3">
    <source>
        <dbReference type="Proteomes" id="UP000473681"/>
    </source>
</evidence>
<accession>A0A846JQ47</accession>
<feature type="transmembrane region" description="Helical" evidence="1">
    <location>
        <begin position="38"/>
        <end position="55"/>
    </location>
</feature>
<organism evidence="2 3">
    <name type="scientific">Clostridium botulinum</name>
    <dbReference type="NCBI Taxonomy" id="1491"/>
    <lineage>
        <taxon>Bacteria</taxon>
        <taxon>Bacillati</taxon>
        <taxon>Bacillota</taxon>
        <taxon>Clostridia</taxon>
        <taxon>Eubacteriales</taxon>
        <taxon>Clostridiaceae</taxon>
        <taxon>Clostridium</taxon>
    </lineage>
</organism>
<name>A0A846JQ47_CLOBO</name>
<evidence type="ECO:0000256" key="1">
    <source>
        <dbReference type="SAM" id="Phobius"/>
    </source>
</evidence>
<feature type="transmembrane region" description="Helical" evidence="1">
    <location>
        <begin position="76"/>
        <end position="98"/>
    </location>
</feature>
<sequence>MKEYILILLLVSPGFLLRTIMANISSKGETKSEFDKTVASLIYSLPINIVNLLILKYQFKYLTISQIYKKFDETQFILKYVLLTIVITILISVVLEFLSRSIILKCINTIRKFFGNEEKSKNYCGWDEFFEFEKNQEFKAIKMFKGEREVLKGFVKNSTFSNDEDKEVIVEYSDLFAEYKECFKLIKQEYYNPKLDLRIQEYDLEEFNKEFNKHKKH</sequence>
<evidence type="ECO:0000313" key="2">
    <source>
        <dbReference type="EMBL" id="NFN35300.1"/>
    </source>
</evidence>
<keyword evidence="1" id="KW-1133">Transmembrane helix</keyword>
<protein>
    <submittedName>
        <fullName evidence="2">Uncharacterized protein</fullName>
    </submittedName>
</protein>
<gene>
    <name evidence="2" type="ORF">FDB51_09180</name>
</gene>
<comment type="caution">
    <text evidence="2">The sequence shown here is derived from an EMBL/GenBank/DDBJ whole genome shotgun (WGS) entry which is preliminary data.</text>
</comment>
<dbReference type="EMBL" id="SWVK01000011">
    <property type="protein sequence ID" value="NFN35300.1"/>
    <property type="molecule type" value="Genomic_DNA"/>
</dbReference>
<reference evidence="2 3" key="1">
    <citation type="submission" date="2019-04" db="EMBL/GenBank/DDBJ databases">
        <title>Genome sequencing of Clostridium botulinum Groups I-IV and Clostridium butyricum.</title>
        <authorList>
            <person name="Brunt J."/>
            <person name="Van Vliet A.H.M."/>
            <person name="Stringer S.C."/>
            <person name="Carter A.T."/>
            <person name="Peck M.W."/>
        </authorList>
    </citation>
    <scope>NUCLEOTIDE SEQUENCE [LARGE SCALE GENOMIC DNA]</scope>
    <source>
        <strain evidence="2 3">CB-K-33E</strain>
    </source>
</reference>
<keyword evidence="1" id="KW-0472">Membrane</keyword>